<dbReference type="EMBL" id="JBDFQZ010000011">
    <property type="protein sequence ID" value="KAK9678245.1"/>
    <property type="molecule type" value="Genomic_DNA"/>
</dbReference>
<evidence type="ECO:0000259" key="3">
    <source>
        <dbReference type="SMART" id="SM00835"/>
    </source>
</evidence>
<dbReference type="InterPro" id="IPR050253">
    <property type="entry name" value="Seed_Storage-Functional"/>
</dbReference>
<accession>A0AAW1HP64</accession>
<dbReference type="CDD" id="cd02245">
    <property type="entry name" value="cupin_7S_vicilin-like_C"/>
    <property type="match status" value="1"/>
</dbReference>
<dbReference type="InterPro" id="IPR006045">
    <property type="entry name" value="Cupin_1"/>
</dbReference>
<dbReference type="CDD" id="cd02244">
    <property type="entry name" value="cupin_7S_vicilin-like_N"/>
    <property type="match status" value="1"/>
</dbReference>
<dbReference type="Pfam" id="PF00190">
    <property type="entry name" value="Cupin_1"/>
    <property type="match status" value="1"/>
</dbReference>
<proteinExistence type="predicted"/>
<evidence type="ECO:0000313" key="4">
    <source>
        <dbReference type="EMBL" id="KAK9678245.1"/>
    </source>
</evidence>
<keyword evidence="2" id="KW-0732">Signal</keyword>
<feature type="compositionally biased region" description="Basic and acidic residues" evidence="1">
    <location>
        <begin position="496"/>
        <end position="516"/>
    </location>
</feature>
<dbReference type="Proteomes" id="UP001443914">
    <property type="component" value="Unassembled WGS sequence"/>
</dbReference>
<gene>
    <name evidence="4" type="ORF">RND81_11G198500</name>
</gene>
<feature type="chain" id="PRO_5043441368" description="Cupin type-1 domain-containing protein" evidence="2">
    <location>
        <begin position="24"/>
        <end position="562"/>
    </location>
</feature>
<protein>
    <recommendedName>
        <fullName evidence="3">Cupin type-1 domain-containing protein</fullName>
    </recommendedName>
</protein>
<feature type="domain" description="Cupin type-1" evidence="3">
    <location>
        <begin position="248"/>
        <end position="402"/>
    </location>
</feature>
<dbReference type="SMART" id="SM00835">
    <property type="entry name" value="Cupin_1"/>
    <property type="match status" value="1"/>
</dbReference>
<sequence>MRTLFNLVIFAVCLHLLMNDVVGSLHYEGARVVKRDDRTSVFESEFGSISTVDIDDGTGRRTHHFQFIDMEPNSLFLPVLLHADMILYVKSGSGVLSWTEGDKSDKINEVNLQRGDLYSLKSNSLFYLNSTISSVSDYPRLKIVAIFTNPDDDDELQGPFVGPYSSISDLVRSFDRPVLQATFQVPQEVIEELTNSTATQAIVHADQQSEKESWEEEMMHVNAMFGIQRFDKQEANKKKKKKKYTTTFNIYKEAPDFQNCNGWSKVVTKHDLRALQGSQIGVYVVNLTKGSMMGPHWNPSGAEVAMVLDGEGMVQVVCPSRLTNKDCKNTRVRVEKGDVFTVPRFHPSAQMSFNNGSFVFMGFSTTSKKNQPQFLAGKDSVLQALDESILGVSLNVSNTTVGQLVSPRDKSILMDCTSCAEELEMSIEQEPGKERPEEEEEEEERREEEEEEERREEEQREGGRGEKETPEEEMSRGRERREEEAEAEEQMGGRGGKKETPEEEMSRSRGRERREEEAEAEEEMGGRGEDERAGRQREEEERGEPWENKKLKLNTEVGKVES</sequence>
<name>A0AAW1HP64_SAPOF</name>
<reference evidence="4" key="1">
    <citation type="submission" date="2024-03" db="EMBL/GenBank/DDBJ databases">
        <title>WGS assembly of Saponaria officinalis var. Norfolk2.</title>
        <authorList>
            <person name="Jenkins J."/>
            <person name="Shu S."/>
            <person name="Grimwood J."/>
            <person name="Barry K."/>
            <person name="Goodstein D."/>
            <person name="Schmutz J."/>
            <person name="Leebens-Mack J."/>
            <person name="Osbourn A."/>
        </authorList>
    </citation>
    <scope>NUCLEOTIDE SEQUENCE [LARGE SCALE GENOMIC DNA]</scope>
    <source>
        <strain evidence="4">JIC</strain>
    </source>
</reference>
<evidence type="ECO:0000256" key="1">
    <source>
        <dbReference type="SAM" id="MobiDB-lite"/>
    </source>
</evidence>
<evidence type="ECO:0000256" key="2">
    <source>
        <dbReference type="SAM" id="SignalP"/>
    </source>
</evidence>
<dbReference type="AlphaFoldDB" id="A0AAW1HP64"/>
<feature type="compositionally biased region" description="Basic and acidic residues" evidence="1">
    <location>
        <begin position="456"/>
        <end position="483"/>
    </location>
</feature>
<dbReference type="InterPro" id="IPR011051">
    <property type="entry name" value="RmlC_Cupin_sf"/>
</dbReference>
<dbReference type="PANTHER" id="PTHR31189:SF7">
    <property type="entry name" value="OS03G0197300 PROTEIN"/>
    <property type="match status" value="1"/>
</dbReference>
<dbReference type="SUPFAM" id="SSF51182">
    <property type="entry name" value="RmlC-like cupins"/>
    <property type="match status" value="1"/>
</dbReference>
<evidence type="ECO:0000313" key="5">
    <source>
        <dbReference type="Proteomes" id="UP001443914"/>
    </source>
</evidence>
<keyword evidence="5" id="KW-1185">Reference proteome</keyword>
<comment type="caution">
    <text evidence="4">The sequence shown here is derived from an EMBL/GenBank/DDBJ whole genome shotgun (WGS) entry which is preliminary data.</text>
</comment>
<feature type="signal peptide" evidence="2">
    <location>
        <begin position="1"/>
        <end position="23"/>
    </location>
</feature>
<feature type="region of interest" description="Disordered" evidence="1">
    <location>
        <begin position="425"/>
        <end position="562"/>
    </location>
</feature>
<feature type="compositionally biased region" description="Basic and acidic residues" evidence="1">
    <location>
        <begin position="524"/>
        <end position="550"/>
    </location>
</feature>
<feature type="compositionally biased region" description="Acidic residues" evidence="1">
    <location>
        <begin position="437"/>
        <end position="455"/>
    </location>
</feature>
<dbReference type="InterPro" id="IPR014710">
    <property type="entry name" value="RmlC-like_jellyroll"/>
</dbReference>
<organism evidence="4 5">
    <name type="scientific">Saponaria officinalis</name>
    <name type="common">Common soapwort</name>
    <name type="synonym">Lychnis saponaria</name>
    <dbReference type="NCBI Taxonomy" id="3572"/>
    <lineage>
        <taxon>Eukaryota</taxon>
        <taxon>Viridiplantae</taxon>
        <taxon>Streptophyta</taxon>
        <taxon>Embryophyta</taxon>
        <taxon>Tracheophyta</taxon>
        <taxon>Spermatophyta</taxon>
        <taxon>Magnoliopsida</taxon>
        <taxon>eudicotyledons</taxon>
        <taxon>Gunneridae</taxon>
        <taxon>Pentapetalae</taxon>
        <taxon>Caryophyllales</taxon>
        <taxon>Caryophyllaceae</taxon>
        <taxon>Caryophylleae</taxon>
        <taxon>Saponaria</taxon>
    </lineage>
</organism>
<dbReference type="Gene3D" id="2.60.120.10">
    <property type="entry name" value="Jelly Rolls"/>
    <property type="match status" value="2"/>
</dbReference>
<dbReference type="PANTHER" id="PTHR31189">
    <property type="entry name" value="OS03G0336100 PROTEIN-RELATED"/>
    <property type="match status" value="1"/>
</dbReference>